<sequence>MTLLGSMRRALGRGQLMILPWISALLRSRSSADSASSSGPSASSSGFLLPPYLGARLLLSFPFLRGGVTPTEVYMIFSWNSLLRWRRSSISCSSK</sequence>
<protein>
    <submittedName>
        <fullName evidence="1">Uncharacterized protein</fullName>
    </submittedName>
</protein>
<keyword evidence="2" id="KW-1185">Reference proteome</keyword>
<proteinExistence type="predicted"/>
<reference evidence="1" key="1">
    <citation type="journal article" date="2020" name="Stud. Mycol.">
        <title>101 Dothideomycetes genomes: a test case for predicting lifestyles and emergence of pathogens.</title>
        <authorList>
            <person name="Haridas S."/>
            <person name="Albert R."/>
            <person name="Binder M."/>
            <person name="Bloem J."/>
            <person name="Labutti K."/>
            <person name="Salamov A."/>
            <person name="Andreopoulos B."/>
            <person name="Baker S."/>
            <person name="Barry K."/>
            <person name="Bills G."/>
            <person name="Bluhm B."/>
            <person name="Cannon C."/>
            <person name="Castanera R."/>
            <person name="Culley D."/>
            <person name="Daum C."/>
            <person name="Ezra D."/>
            <person name="Gonzalez J."/>
            <person name="Henrissat B."/>
            <person name="Kuo A."/>
            <person name="Liang C."/>
            <person name="Lipzen A."/>
            <person name="Lutzoni F."/>
            <person name="Magnuson J."/>
            <person name="Mondo S."/>
            <person name="Nolan M."/>
            <person name="Ohm R."/>
            <person name="Pangilinan J."/>
            <person name="Park H.-J."/>
            <person name="Ramirez L."/>
            <person name="Alfaro M."/>
            <person name="Sun H."/>
            <person name="Tritt A."/>
            <person name="Yoshinaga Y."/>
            <person name="Zwiers L.-H."/>
            <person name="Turgeon B."/>
            <person name="Goodwin S."/>
            <person name="Spatafora J."/>
            <person name="Crous P."/>
            <person name="Grigoriev I."/>
        </authorList>
    </citation>
    <scope>NUCLEOTIDE SEQUENCE</scope>
    <source>
        <strain evidence="1">ATCC 16933</strain>
    </source>
</reference>
<name>A0A6A6NVC8_9PEZI</name>
<accession>A0A6A6NVC8</accession>
<dbReference type="EMBL" id="MU001686">
    <property type="protein sequence ID" value="KAF2455671.1"/>
    <property type="molecule type" value="Genomic_DNA"/>
</dbReference>
<evidence type="ECO:0000313" key="1">
    <source>
        <dbReference type="EMBL" id="KAF2455671.1"/>
    </source>
</evidence>
<organism evidence="1 2">
    <name type="scientific">Lineolata rhizophorae</name>
    <dbReference type="NCBI Taxonomy" id="578093"/>
    <lineage>
        <taxon>Eukaryota</taxon>
        <taxon>Fungi</taxon>
        <taxon>Dikarya</taxon>
        <taxon>Ascomycota</taxon>
        <taxon>Pezizomycotina</taxon>
        <taxon>Dothideomycetes</taxon>
        <taxon>Dothideomycetes incertae sedis</taxon>
        <taxon>Lineolatales</taxon>
        <taxon>Lineolataceae</taxon>
        <taxon>Lineolata</taxon>
    </lineage>
</organism>
<dbReference type="AlphaFoldDB" id="A0A6A6NVC8"/>
<gene>
    <name evidence="1" type="ORF">BDY21DRAFT_350015</name>
</gene>
<evidence type="ECO:0000313" key="2">
    <source>
        <dbReference type="Proteomes" id="UP000799766"/>
    </source>
</evidence>
<dbReference type="Proteomes" id="UP000799766">
    <property type="component" value="Unassembled WGS sequence"/>
</dbReference>